<sequence length="37" mass="3894">MPGLTGTVMDSNIVSSFNTGVGNCIKIIKNHFLILSA</sequence>
<dbReference type="Proteomes" id="UP000006639">
    <property type="component" value="Chromosome"/>
</dbReference>
<organism evidence="1 2">
    <name type="scientific">Midichloria mitochondrii (strain IricVA)</name>
    <dbReference type="NCBI Taxonomy" id="696127"/>
    <lineage>
        <taxon>Bacteria</taxon>
        <taxon>Pseudomonadati</taxon>
        <taxon>Pseudomonadota</taxon>
        <taxon>Alphaproteobacteria</taxon>
        <taxon>Rickettsiales</taxon>
        <taxon>Candidatus Midichloriaceae</taxon>
        <taxon>Candidatus Midichloria</taxon>
    </lineage>
</organism>
<dbReference type="EMBL" id="CP002130">
    <property type="protein sequence ID" value="AEI89082.1"/>
    <property type="molecule type" value="Genomic_DNA"/>
</dbReference>
<dbReference type="HOGENOM" id="CLU_3345987_0_0_5"/>
<dbReference type="AlphaFoldDB" id="F7XWN3"/>
<name>F7XWN3_MIDMI</name>
<protein>
    <submittedName>
        <fullName evidence="1">Uncharacterized protein</fullName>
    </submittedName>
</protein>
<accession>F7XWN3</accession>
<keyword evidence="2" id="KW-1185">Reference proteome</keyword>
<gene>
    <name evidence="1" type="ordered locus">midi_00792</name>
</gene>
<evidence type="ECO:0000313" key="2">
    <source>
        <dbReference type="Proteomes" id="UP000006639"/>
    </source>
</evidence>
<evidence type="ECO:0000313" key="1">
    <source>
        <dbReference type="EMBL" id="AEI89082.1"/>
    </source>
</evidence>
<reference evidence="1 2" key="1">
    <citation type="journal article" date="2011" name="Mol. Biol. Evol.">
        <title>Phylogenomic evidence for the presence of a flagellum and cbb3 oxidase in the free-living mitochondrial ancestor.</title>
        <authorList>
            <person name="Sassera D."/>
            <person name="Lo N."/>
            <person name="Epis S."/>
            <person name="D'Auria G."/>
            <person name="Montagna M."/>
            <person name="Comandatore F."/>
            <person name="Horner D."/>
            <person name="Pereto J."/>
            <person name="Luciano A.M."/>
            <person name="Franciosi F."/>
            <person name="Ferri E."/>
            <person name="Crotti E."/>
            <person name="Bazzocchi C."/>
            <person name="Daffonchio D."/>
            <person name="Sacchi L."/>
            <person name="Moya A."/>
            <person name="Latorre A."/>
            <person name="Bandi C."/>
        </authorList>
    </citation>
    <scope>NUCLEOTIDE SEQUENCE [LARGE SCALE GENOMIC DNA]</scope>
    <source>
        <strain evidence="1 2">IricVA</strain>
    </source>
</reference>
<dbReference type="KEGG" id="mmn:midi_00792"/>
<proteinExistence type="predicted"/>